<dbReference type="Gene3D" id="3.40.50.10310">
    <property type="entry name" value="Creatininase"/>
    <property type="match status" value="1"/>
</dbReference>
<comment type="cofactor">
    <cofactor evidence="1">
        <name>Zn(2+)</name>
        <dbReference type="ChEBI" id="CHEBI:29105"/>
    </cofactor>
</comment>
<keyword evidence="3 6" id="KW-0378">Hydrolase</keyword>
<reference evidence="7" key="1">
    <citation type="submission" date="2018-02" db="EMBL/GenBank/DDBJ databases">
        <title>Genome sequence of Desulfocucumis palustris strain NAW-5.</title>
        <authorList>
            <person name="Watanabe M."/>
            <person name="Kojima H."/>
            <person name="Fukui M."/>
        </authorList>
    </citation>
    <scope>NUCLEOTIDE SEQUENCE [LARGE SCALE GENOMIC DNA]</scope>
    <source>
        <strain evidence="7">NAW-5</strain>
    </source>
</reference>
<keyword evidence="2" id="KW-0479">Metal-binding</keyword>
<dbReference type="SUPFAM" id="SSF102215">
    <property type="entry name" value="Creatininase"/>
    <property type="match status" value="1"/>
</dbReference>
<evidence type="ECO:0000256" key="3">
    <source>
        <dbReference type="ARBA" id="ARBA00022801"/>
    </source>
</evidence>
<evidence type="ECO:0000313" key="6">
    <source>
        <dbReference type="EMBL" id="GBF33317.1"/>
    </source>
</evidence>
<keyword evidence="7" id="KW-1185">Reference proteome</keyword>
<sequence>MNTEDKNKENSKYRIFDLTWVEVKEWLKKTDVVLVPIGSTEQHGPGLPMGIDSYAGYYVCIEAAKKAEVPVAPLLPYGYSCFHMRPDEPGTITLRDETLFNVLYDIGRSLIYHGFKKIVFSTGHTSNAPTVDRVIRALRYETGAMAVGYAADTEVFSELCEDLIEGKDQLPGWHAGEIETSGAMLICPDLVRLDRVEKTLPTTPGYLPGGSVKDSGSGFGFKYKDFPIRFPFDQWEYSKTGIMGNPHLASREKGEKIYGRMIDLFAEFLTKLKAVPVEITKKDFPERF</sequence>
<dbReference type="InterPro" id="IPR003785">
    <property type="entry name" value="Creatininase/forma_Hydrolase"/>
</dbReference>
<dbReference type="OrthoDB" id="9801445at2"/>
<dbReference type="AlphaFoldDB" id="A0A2L2XAM5"/>
<keyword evidence="4" id="KW-0862">Zinc</keyword>
<evidence type="ECO:0000256" key="1">
    <source>
        <dbReference type="ARBA" id="ARBA00001947"/>
    </source>
</evidence>
<dbReference type="InterPro" id="IPR024087">
    <property type="entry name" value="Creatininase-like_sf"/>
</dbReference>
<dbReference type="Pfam" id="PF02633">
    <property type="entry name" value="Creatininase"/>
    <property type="match status" value="1"/>
</dbReference>
<comment type="caution">
    <text evidence="6">The sequence shown here is derived from an EMBL/GenBank/DDBJ whole genome shotgun (WGS) entry which is preliminary data.</text>
</comment>
<dbReference type="GO" id="GO:0016811">
    <property type="term" value="F:hydrolase activity, acting on carbon-nitrogen (but not peptide) bonds, in linear amides"/>
    <property type="evidence" value="ECO:0007669"/>
    <property type="project" value="TreeGrafter"/>
</dbReference>
<dbReference type="Proteomes" id="UP000239549">
    <property type="component" value="Unassembled WGS sequence"/>
</dbReference>
<evidence type="ECO:0000256" key="4">
    <source>
        <dbReference type="ARBA" id="ARBA00022833"/>
    </source>
</evidence>
<dbReference type="GO" id="GO:0046872">
    <property type="term" value="F:metal ion binding"/>
    <property type="evidence" value="ECO:0007669"/>
    <property type="project" value="UniProtKB-KW"/>
</dbReference>
<dbReference type="GO" id="GO:0009231">
    <property type="term" value="P:riboflavin biosynthetic process"/>
    <property type="evidence" value="ECO:0007669"/>
    <property type="project" value="TreeGrafter"/>
</dbReference>
<proteinExistence type="inferred from homology"/>
<comment type="similarity">
    <text evidence="5">Belongs to the creatininase superfamily.</text>
</comment>
<protein>
    <submittedName>
        <fullName evidence="6">Creatinine amidohydrolase</fullName>
    </submittedName>
</protein>
<name>A0A2L2XAM5_9FIRM</name>
<gene>
    <name evidence="6" type="ORF">DCCM_2416</name>
</gene>
<evidence type="ECO:0000256" key="5">
    <source>
        <dbReference type="ARBA" id="ARBA00024029"/>
    </source>
</evidence>
<organism evidence="6 7">
    <name type="scientific">Desulfocucumis palustris</name>
    <dbReference type="NCBI Taxonomy" id="1898651"/>
    <lineage>
        <taxon>Bacteria</taxon>
        <taxon>Bacillati</taxon>
        <taxon>Bacillota</taxon>
        <taxon>Clostridia</taxon>
        <taxon>Eubacteriales</taxon>
        <taxon>Desulfocucumaceae</taxon>
        <taxon>Desulfocucumis</taxon>
    </lineage>
</organism>
<dbReference type="EMBL" id="BFAV01000092">
    <property type="protein sequence ID" value="GBF33317.1"/>
    <property type="molecule type" value="Genomic_DNA"/>
</dbReference>
<dbReference type="PANTHER" id="PTHR35005:SF1">
    <property type="entry name" value="2-AMINO-5-FORMYLAMINO-6-RIBOSYLAMINOPYRIMIDIN-4(3H)-ONE 5'-MONOPHOSPHATE DEFORMYLASE"/>
    <property type="match status" value="1"/>
</dbReference>
<evidence type="ECO:0000256" key="2">
    <source>
        <dbReference type="ARBA" id="ARBA00022723"/>
    </source>
</evidence>
<dbReference type="RefSeq" id="WP_104371724.1">
    <property type="nucleotide sequence ID" value="NZ_BFAV01000092.1"/>
</dbReference>
<dbReference type="PANTHER" id="PTHR35005">
    <property type="entry name" value="3-DEHYDRO-SCYLLO-INOSOSE HYDROLASE"/>
    <property type="match status" value="1"/>
</dbReference>
<accession>A0A2L2XAM5</accession>
<evidence type="ECO:0000313" key="7">
    <source>
        <dbReference type="Proteomes" id="UP000239549"/>
    </source>
</evidence>